<evidence type="ECO:0000256" key="13">
    <source>
        <dbReference type="ARBA" id="ARBA00023012"/>
    </source>
</evidence>
<dbReference type="GO" id="GO:0000155">
    <property type="term" value="F:phosphorelay sensor kinase activity"/>
    <property type="evidence" value="ECO:0007669"/>
    <property type="project" value="InterPro"/>
</dbReference>
<evidence type="ECO:0000256" key="16">
    <source>
        <dbReference type="ARBA" id="ARBA00058004"/>
    </source>
</evidence>
<dbReference type="SUPFAM" id="SSF47226">
    <property type="entry name" value="Histidine-containing phosphotransfer domain, HPT domain"/>
    <property type="match status" value="1"/>
</dbReference>
<keyword evidence="5 21" id="KW-0597">Phosphoprotein</keyword>
<dbReference type="SMART" id="SM00387">
    <property type="entry name" value="HATPase_c"/>
    <property type="match status" value="1"/>
</dbReference>
<dbReference type="GO" id="GO:0005886">
    <property type="term" value="C:plasma membrane"/>
    <property type="evidence" value="ECO:0007669"/>
    <property type="project" value="UniProtKB-SubCell"/>
</dbReference>
<dbReference type="EC" id="2.7.13.3" evidence="3"/>
<dbReference type="EMBL" id="CP036282">
    <property type="protein sequence ID" value="QDL55764.1"/>
    <property type="molecule type" value="Genomic_DNA"/>
</dbReference>
<evidence type="ECO:0000256" key="10">
    <source>
        <dbReference type="ARBA" id="ARBA00022777"/>
    </source>
</evidence>
<dbReference type="SUPFAM" id="SSF47384">
    <property type="entry name" value="Homodimeric domain of signal transducing histidine kinase"/>
    <property type="match status" value="1"/>
</dbReference>
<keyword evidence="10" id="KW-0418">Kinase</keyword>
<dbReference type="SMART" id="SM00065">
    <property type="entry name" value="GAF"/>
    <property type="match status" value="2"/>
</dbReference>
<evidence type="ECO:0000256" key="18">
    <source>
        <dbReference type="ARBA" id="ARBA00068150"/>
    </source>
</evidence>
<evidence type="ECO:0000256" key="14">
    <source>
        <dbReference type="ARBA" id="ARBA00023026"/>
    </source>
</evidence>
<evidence type="ECO:0000256" key="19">
    <source>
        <dbReference type="ARBA" id="ARBA00070152"/>
    </source>
</evidence>
<dbReference type="PANTHER" id="PTHR45339:SF1">
    <property type="entry name" value="HYBRID SIGNAL TRANSDUCTION HISTIDINE KINASE J"/>
    <property type="match status" value="1"/>
</dbReference>
<dbReference type="AlphaFoldDB" id="A0A515ESX0"/>
<dbReference type="Gene3D" id="1.20.120.160">
    <property type="entry name" value="HPT domain"/>
    <property type="match status" value="1"/>
</dbReference>
<dbReference type="InterPro" id="IPR005467">
    <property type="entry name" value="His_kinase_dom"/>
</dbReference>
<dbReference type="SMART" id="SM00388">
    <property type="entry name" value="HisKA"/>
    <property type="match status" value="1"/>
</dbReference>
<dbReference type="InterPro" id="IPR003018">
    <property type="entry name" value="GAF"/>
</dbReference>
<dbReference type="SMART" id="SM00448">
    <property type="entry name" value="REC"/>
    <property type="match status" value="2"/>
</dbReference>
<comment type="function">
    <text evidence="16">Member of the two-component regulatory system BvgS/BvgA. Phosphorylates BvgA via a four-step phosphorelay in response to environmental signals.</text>
</comment>
<evidence type="ECO:0000256" key="21">
    <source>
        <dbReference type="PROSITE-ProRule" id="PRU00169"/>
    </source>
</evidence>
<keyword evidence="6" id="KW-0808">Transferase</keyword>
<gene>
    <name evidence="25" type="ORF">EXZ61_17170</name>
</gene>
<keyword evidence="15" id="KW-0472">Membrane</keyword>
<evidence type="ECO:0000313" key="26">
    <source>
        <dbReference type="Proteomes" id="UP000317365"/>
    </source>
</evidence>
<dbReference type="Proteomes" id="UP000317365">
    <property type="component" value="Chromosome"/>
</dbReference>
<keyword evidence="7" id="KW-0812">Transmembrane</keyword>
<dbReference type="SUPFAM" id="SSF52172">
    <property type="entry name" value="CheY-like"/>
    <property type="match status" value="2"/>
</dbReference>
<comment type="catalytic activity">
    <reaction evidence="1">
        <text>ATP + protein L-histidine = ADP + protein N-phospho-L-histidine.</text>
        <dbReference type="EC" id="2.7.13.3"/>
    </reaction>
</comment>
<evidence type="ECO:0000256" key="7">
    <source>
        <dbReference type="ARBA" id="ARBA00022692"/>
    </source>
</evidence>
<dbReference type="Pfam" id="PF00512">
    <property type="entry name" value="HisKA"/>
    <property type="match status" value="1"/>
</dbReference>
<dbReference type="PRINTS" id="PR00344">
    <property type="entry name" value="BCTRLSENSOR"/>
</dbReference>
<dbReference type="InterPro" id="IPR001789">
    <property type="entry name" value="Sig_transdc_resp-reg_receiver"/>
</dbReference>
<proteinExistence type="predicted"/>
<dbReference type="KEGG" id="rhg:EXZ61_17170"/>
<evidence type="ECO:0000259" key="23">
    <source>
        <dbReference type="PROSITE" id="PS50110"/>
    </source>
</evidence>
<dbReference type="Gene3D" id="3.30.565.10">
    <property type="entry name" value="Histidine kinase-like ATPase, C-terminal domain"/>
    <property type="match status" value="1"/>
</dbReference>
<dbReference type="InterPro" id="IPR011006">
    <property type="entry name" value="CheY-like_superfamily"/>
</dbReference>
<evidence type="ECO:0000313" key="25">
    <source>
        <dbReference type="EMBL" id="QDL55764.1"/>
    </source>
</evidence>
<sequence>MPMDDIQQMRLHRLESVVSLVLDIDNAQSKNGGITFLMGMIHERLHNIMDASNFFVATCDKDRTYFQVPYFKDSIDASEVNPEERFPIDKSTGLLTVDVLLSGQAIVLTRAAIDEHDRTWGKAEVKECQAEHWIGIPLYDSFQTIMGALVTQSYKAERGYTDEDVALIKMIASLVASTLEREQRRNALELEVARRTLRMEQEIEERRNAEKVQRALFEIASTNPDPQNPDRHYEELHRILASLLPLPNCYIVFYDWPNSEVSVAFKRYEKETTLPTRWKLNKGLLRLVLHNCRPWLIDQKLQSELMASGAVEEIVGGSDQVSWMGAPMEFNGIAMGAIVVESYSDDIVYTPKDLEILSYVARHICSTMSRVQIISDLHHTQRELVKKNEELTTQTKNLCDIVAELDQLRNMAEAATRAKSEFLANMSHEIRTPMNAIIGLSVLALKYDMPARVHDYLSKIKYSGEHLLGVINDVLDISKIEAGKLEIERVPFKLADVMNNVMGFIAEKAEVKGLELLISVDKAVPDALVGDPLRVGQILVNYVNNSVKFTEQGQVRLHVCVLELTEDDILLRFEVSDTGLGLTDAQISKLFLSFSQADSSTTRKFGGSGLGLAINKSLAEGMGGEVGVTSTMGKGSTFWFSARLGLVEGPSQRIAPFSADLHAKRALVVDDNEDAALILRALLEDFGLQAEIAHSGPEALNVILSAHTRQVPFDFVFMDWSMPGMDGLQTIHAIRARVNDPGSFILLVTPLKRQDLFQSAEAQGVMHVITKPVEASMLLDALMSTVAHSSATTAVGTDLNSLRLQQPHESGLRLVNGARVLLVEDNELNQQVAFELLTDAGFLVDIADGGQKAVNSVEARALERLPYDLVLMDMQMPVMDGVTASRLIRLNHSAQELPIIAMTANARLTDRERCMAAGMNDFLTKPIAPAQLWQAILRWVSPREGLLRRPASEAIFTTKMPLHIDGLDWQAGLSLMGENWDLYVKTLWSFFETQGNATMVIERTIEERDFATAERLAHTLKGQAAYLGANELRRTASALEELLAKPQSDIRDMQHALQATDEALDTLRESVLRHFSQEVQSDSVQRNSPRATLAQ</sequence>
<dbReference type="Pfam" id="PF13185">
    <property type="entry name" value="GAF_2"/>
    <property type="match status" value="1"/>
</dbReference>
<protein>
    <recommendedName>
        <fullName evidence="18">Sensory/regulatory protein RpfC</fullName>
        <ecNumber evidence="3">2.7.13.3</ecNumber>
    </recommendedName>
    <alternativeName>
        <fullName evidence="19">Virulence sensor protein BvgS</fullName>
    </alternativeName>
</protein>
<feature type="modified residue" description="Phosphohistidine" evidence="20">
    <location>
        <position position="1018"/>
    </location>
</feature>
<feature type="domain" description="Response regulatory" evidence="23">
    <location>
        <begin position="819"/>
        <end position="940"/>
    </location>
</feature>
<evidence type="ECO:0000256" key="9">
    <source>
        <dbReference type="ARBA" id="ARBA00022741"/>
    </source>
</evidence>
<keyword evidence="14" id="KW-0843">Virulence</keyword>
<evidence type="ECO:0000256" key="2">
    <source>
        <dbReference type="ARBA" id="ARBA00004651"/>
    </source>
</evidence>
<dbReference type="InterPro" id="IPR003594">
    <property type="entry name" value="HATPase_dom"/>
</dbReference>
<dbReference type="SUPFAM" id="SSF55781">
    <property type="entry name" value="GAF domain-like"/>
    <property type="match status" value="2"/>
</dbReference>
<dbReference type="InterPro" id="IPR036890">
    <property type="entry name" value="HATPase_C_sf"/>
</dbReference>
<dbReference type="InterPro" id="IPR003661">
    <property type="entry name" value="HisK_dim/P_dom"/>
</dbReference>
<dbReference type="PANTHER" id="PTHR45339">
    <property type="entry name" value="HYBRID SIGNAL TRANSDUCTION HISTIDINE KINASE J"/>
    <property type="match status" value="1"/>
</dbReference>
<dbReference type="InterPro" id="IPR008207">
    <property type="entry name" value="Sig_transdc_His_kin_Hpt_dom"/>
</dbReference>
<dbReference type="Gene3D" id="1.10.287.130">
    <property type="match status" value="1"/>
</dbReference>
<keyword evidence="4" id="KW-1003">Cell membrane</keyword>
<keyword evidence="11" id="KW-0067">ATP-binding</keyword>
<dbReference type="FunFam" id="1.10.287.130:FF:000002">
    <property type="entry name" value="Two-component osmosensing histidine kinase"/>
    <property type="match status" value="1"/>
</dbReference>
<dbReference type="PROSITE" id="PS50110">
    <property type="entry name" value="RESPONSE_REGULATORY"/>
    <property type="match status" value="2"/>
</dbReference>
<dbReference type="GO" id="GO:0005524">
    <property type="term" value="F:ATP binding"/>
    <property type="evidence" value="ECO:0007669"/>
    <property type="project" value="UniProtKB-KW"/>
</dbReference>
<evidence type="ECO:0000256" key="12">
    <source>
        <dbReference type="ARBA" id="ARBA00022989"/>
    </source>
</evidence>
<evidence type="ECO:0000256" key="6">
    <source>
        <dbReference type="ARBA" id="ARBA00022679"/>
    </source>
</evidence>
<keyword evidence="9" id="KW-0547">Nucleotide-binding</keyword>
<dbReference type="Pfam" id="PF01627">
    <property type="entry name" value="Hpt"/>
    <property type="match status" value="1"/>
</dbReference>
<feature type="modified residue" description="4-aspartylphosphate" evidence="21">
    <location>
        <position position="719"/>
    </location>
</feature>
<accession>A0A515ESX0</accession>
<dbReference type="Gene3D" id="3.30.450.40">
    <property type="match status" value="2"/>
</dbReference>
<evidence type="ECO:0000256" key="11">
    <source>
        <dbReference type="ARBA" id="ARBA00022840"/>
    </source>
</evidence>
<keyword evidence="13" id="KW-0902">Two-component regulatory system</keyword>
<comment type="subunit">
    <text evidence="17">At low DSF concentrations, interacts with RpfF.</text>
</comment>
<evidence type="ECO:0000256" key="1">
    <source>
        <dbReference type="ARBA" id="ARBA00000085"/>
    </source>
</evidence>
<dbReference type="CDD" id="cd17546">
    <property type="entry name" value="REC_hyHK_CKI1_RcsC-like"/>
    <property type="match status" value="2"/>
</dbReference>
<dbReference type="SUPFAM" id="SSF55874">
    <property type="entry name" value="ATPase domain of HSP90 chaperone/DNA topoisomerase II/histidine kinase"/>
    <property type="match status" value="1"/>
</dbReference>
<evidence type="ECO:0000256" key="15">
    <source>
        <dbReference type="ARBA" id="ARBA00023136"/>
    </source>
</evidence>
<dbReference type="SMART" id="SM00073">
    <property type="entry name" value="HPT"/>
    <property type="match status" value="1"/>
</dbReference>
<comment type="subcellular location">
    <subcellularLocation>
        <location evidence="2">Cell membrane</location>
        <topology evidence="2">Multi-pass membrane protein</topology>
    </subcellularLocation>
</comment>
<evidence type="ECO:0000256" key="3">
    <source>
        <dbReference type="ARBA" id="ARBA00012438"/>
    </source>
</evidence>
<evidence type="ECO:0000256" key="5">
    <source>
        <dbReference type="ARBA" id="ARBA00022553"/>
    </source>
</evidence>
<dbReference type="CDD" id="cd00082">
    <property type="entry name" value="HisKA"/>
    <property type="match status" value="1"/>
</dbReference>
<dbReference type="CDD" id="cd00088">
    <property type="entry name" value="HPT"/>
    <property type="match status" value="1"/>
</dbReference>
<feature type="domain" description="Response regulatory" evidence="23">
    <location>
        <begin position="665"/>
        <end position="786"/>
    </location>
</feature>
<dbReference type="InterPro" id="IPR036097">
    <property type="entry name" value="HisK_dim/P_sf"/>
</dbReference>
<reference evidence="26" key="1">
    <citation type="submission" date="2019-02" db="EMBL/GenBank/DDBJ databases">
        <title>Complete genome sequence of Rhodoferax sp. Gr-4.</title>
        <authorList>
            <person name="Jin L."/>
        </authorList>
    </citation>
    <scope>NUCLEOTIDE SEQUENCE [LARGE SCALE GENOMIC DNA]</scope>
    <source>
        <strain evidence="26">Gr-4</strain>
    </source>
</reference>
<evidence type="ECO:0000256" key="20">
    <source>
        <dbReference type="PROSITE-ProRule" id="PRU00110"/>
    </source>
</evidence>
<dbReference type="Pfam" id="PF00072">
    <property type="entry name" value="Response_reg"/>
    <property type="match status" value="2"/>
</dbReference>
<keyword evidence="12" id="KW-1133">Transmembrane helix</keyword>
<name>A0A515ESX0_9BURK</name>
<reference evidence="26" key="2">
    <citation type="journal article" date="2020" name="Int. J. Syst. Evol. Microbiol.">
        <title>Genomic insights into a novel species Rhodoferax aquaticus sp. nov., isolated from freshwater.</title>
        <authorList>
            <person name="Li T."/>
            <person name="Zhuo Y."/>
            <person name="Jin C.Z."/>
            <person name="Wu X."/>
            <person name="Ko S.R."/>
            <person name="Jin F.J."/>
            <person name="Ahn C.Y."/>
            <person name="Oh H.M."/>
            <person name="Lee H.G."/>
            <person name="Jin L."/>
        </authorList>
    </citation>
    <scope>NUCLEOTIDE SEQUENCE [LARGE SCALE GENOMIC DNA]</scope>
    <source>
        <strain evidence="26">Gr-4</strain>
    </source>
</reference>
<feature type="domain" description="HPt" evidence="24">
    <location>
        <begin position="979"/>
        <end position="1082"/>
    </location>
</feature>
<dbReference type="InterPro" id="IPR029016">
    <property type="entry name" value="GAF-like_dom_sf"/>
</dbReference>
<evidence type="ECO:0000256" key="17">
    <source>
        <dbReference type="ARBA" id="ARBA00064003"/>
    </source>
</evidence>
<evidence type="ECO:0000256" key="8">
    <source>
        <dbReference type="ARBA" id="ARBA00022729"/>
    </source>
</evidence>
<organism evidence="25 26">
    <name type="scientific">Rhodoferax aquaticus</name>
    <dbReference type="NCBI Taxonomy" id="2527691"/>
    <lineage>
        <taxon>Bacteria</taxon>
        <taxon>Pseudomonadati</taxon>
        <taxon>Pseudomonadota</taxon>
        <taxon>Betaproteobacteria</taxon>
        <taxon>Burkholderiales</taxon>
        <taxon>Comamonadaceae</taxon>
        <taxon>Rhodoferax</taxon>
    </lineage>
</organism>
<evidence type="ECO:0000259" key="22">
    <source>
        <dbReference type="PROSITE" id="PS50109"/>
    </source>
</evidence>
<evidence type="ECO:0000256" key="4">
    <source>
        <dbReference type="ARBA" id="ARBA00022475"/>
    </source>
</evidence>
<dbReference type="InterPro" id="IPR004358">
    <property type="entry name" value="Sig_transdc_His_kin-like_C"/>
</dbReference>
<feature type="domain" description="Histidine kinase" evidence="22">
    <location>
        <begin position="425"/>
        <end position="646"/>
    </location>
</feature>
<keyword evidence="8" id="KW-0732">Signal</keyword>
<dbReference type="PROSITE" id="PS50109">
    <property type="entry name" value="HIS_KIN"/>
    <property type="match status" value="1"/>
</dbReference>
<feature type="modified residue" description="4-aspartylphosphate" evidence="21">
    <location>
        <position position="873"/>
    </location>
</feature>
<dbReference type="PROSITE" id="PS50894">
    <property type="entry name" value="HPT"/>
    <property type="match status" value="1"/>
</dbReference>
<dbReference type="Pfam" id="PF02518">
    <property type="entry name" value="HATPase_c"/>
    <property type="match status" value="1"/>
</dbReference>
<evidence type="ECO:0000259" key="24">
    <source>
        <dbReference type="PROSITE" id="PS50894"/>
    </source>
</evidence>
<dbReference type="FunFam" id="3.30.565.10:FF:000010">
    <property type="entry name" value="Sensor histidine kinase RcsC"/>
    <property type="match status" value="1"/>
</dbReference>
<keyword evidence="26" id="KW-1185">Reference proteome</keyword>
<dbReference type="Gene3D" id="3.40.50.2300">
    <property type="match status" value="2"/>
</dbReference>
<dbReference type="InterPro" id="IPR036641">
    <property type="entry name" value="HPT_dom_sf"/>
</dbReference>
<dbReference type="CDD" id="cd16922">
    <property type="entry name" value="HATPase_EvgS-ArcB-TorS-like"/>
    <property type="match status" value="1"/>
</dbReference>